<dbReference type="OrthoDB" id="5479105at2"/>
<name>Q2LU41_SYNAS</name>
<dbReference type="Pfam" id="PF19676">
    <property type="entry name" value="DUF6178"/>
    <property type="match status" value="1"/>
</dbReference>
<dbReference type="eggNOG" id="ENOG5030WK3">
    <property type="taxonomic scope" value="Bacteria"/>
</dbReference>
<dbReference type="InterPro" id="IPR045750">
    <property type="entry name" value="DUF6178"/>
</dbReference>
<keyword evidence="2" id="KW-1185">Reference proteome</keyword>
<dbReference type="Proteomes" id="UP000001933">
    <property type="component" value="Chromosome"/>
</dbReference>
<dbReference type="STRING" id="56780.SYN_01910"/>
<evidence type="ECO:0000313" key="1">
    <source>
        <dbReference type="EMBL" id="ABC77601.1"/>
    </source>
</evidence>
<dbReference type="KEGG" id="sat:SYN_01910"/>
<sequence>MRSSYQTIPKSTAVPSALAAKELLKLSGSALLNRILDEESPKVFIRCLPEEDFFWIVKRIGEADCLPLLRLASEDQWEYLLDLETWEKDRLDADRVLSWLSQLSDADPARFAVWLFSQGDALFSLLINGKAEVIIRDGEEEADLSAGYFTLDGLFYIRPIREEDREAIEGLLRTLASKDHHAYQALLYGLAALIPTEVEEELYRFRNGRLAEHGFLPYEEAVAVYAPLDPAVLRAEKPPLLLPGRLCSTEEGALIPVSPLMHVGEDLLFAEALSRIGDPLLQDRIRLEFAGLCNRIVAADTPAGEIDSERLSASCRRAASYLNVALERLCDKDGEAAATLLKDNPLLAIFRVGYGLALKLRWEADRWLKKSLFLQQGKTNAFWGTPWEETLEGLCAPRPLYFAGREAQNPHRDFRMVAELEETRCRVEQVKAIDRLLMDLAVRHGESSRLPAWAETFHPLIFNRWVRAILGSVMSAEPLAGEEARRFFRLVRRNDKGPPYRMAGFKEAFIRDLSRASFDVDEKATQALREALSGIWDSFRGEYENIEEGNLERRYLRFLRVTLLDGPEQKDRFNESPKI</sequence>
<dbReference type="AlphaFoldDB" id="Q2LU41"/>
<protein>
    <submittedName>
        <fullName evidence="1">Hypothetical cytosolic protein</fullName>
    </submittedName>
</protein>
<gene>
    <name evidence="1" type="ORF">SYN_01910</name>
</gene>
<dbReference type="InParanoid" id="Q2LU41"/>
<reference evidence="1 2" key="1">
    <citation type="journal article" date="2007" name="Proc. Natl. Acad. Sci. U.S.A.">
        <title>The genome of Syntrophus aciditrophicus: life at the thermodynamic limit of microbial growth.</title>
        <authorList>
            <person name="McInerney M.J."/>
            <person name="Rohlin L."/>
            <person name="Mouttaki H."/>
            <person name="Kim U."/>
            <person name="Krupp R.S."/>
            <person name="Rios-Hernandez L."/>
            <person name="Sieber J."/>
            <person name="Struchtemeyer C.G."/>
            <person name="Bhattacharyya A."/>
            <person name="Campbell J.W."/>
            <person name="Gunsalus R.P."/>
        </authorList>
    </citation>
    <scope>NUCLEOTIDE SEQUENCE [LARGE SCALE GENOMIC DNA]</scope>
    <source>
        <strain evidence="1 2">SB</strain>
    </source>
</reference>
<dbReference type="HOGENOM" id="CLU_033811_0_0_7"/>
<organism evidence="1 2">
    <name type="scientific">Syntrophus aciditrophicus (strain SB)</name>
    <dbReference type="NCBI Taxonomy" id="56780"/>
    <lineage>
        <taxon>Bacteria</taxon>
        <taxon>Pseudomonadati</taxon>
        <taxon>Thermodesulfobacteriota</taxon>
        <taxon>Syntrophia</taxon>
        <taxon>Syntrophales</taxon>
        <taxon>Syntrophaceae</taxon>
        <taxon>Syntrophus</taxon>
    </lineage>
</organism>
<dbReference type="RefSeq" id="WP_011417623.1">
    <property type="nucleotide sequence ID" value="NC_007759.1"/>
</dbReference>
<evidence type="ECO:0000313" key="2">
    <source>
        <dbReference type="Proteomes" id="UP000001933"/>
    </source>
</evidence>
<accession>Q2LU41</accession>
<dbReference type="EMBL" id="CP000252">
    <property type="protein sequence ID" value="ABC77601.1"/>
    <property type="molecule type" value="Genomic_DNA"/>
</dbReference>
<proteinExistence type="predicted"/>